<sequence length="42" mass="4767">MGKIVRGLIANPQIDYSNMLLPIFFTNGQLLTPMRPFSPFIN</sequence>
<name>A0ABM9XV27_YERBE</name>
<dbReference type="Proteomes" id="UP000010319">
    <property type="component" value="Unassembled WGS sequence"/>
</dbReference>
<dbReference type="EMBL" id="AALC02000065">
    <property type="protein sequence ID" value="EEQ05247.1"/>
    <property type="molecule type" value="Genomic_DNA"/>
</dbReference>
<keyword evidence="2" id="KW-1185">Reference proteome</keyword>
<comment type="caution">
    <text evidence="1">The sequence shown here is derived from an EMBL/GenBank/DDBJ whole genome shotgun (WGS) entry which is preliminary data.</text>
</comment>
<evidence type="ECO:0008006" key="3">
    <source>
        <dbReference type="Google" id="ProtNLM"/>
    </source>
</evidence>
<proteinExistence type="predicted"/>
<protein>
    <recommendedName>
        <fullName evidence="3">Porphobilinogen synthase</fullName>
    </recommendedName>
</protein>
<evidence type="ECO:0000313" key="1">
    <source>
        <dbReference type="EMBL" id="EEQ05247.1"/>
    </source>
</evidence>
<gene>
    <name evidence="1" type="ORF">yberc0001_19010</name>
</gene>
<evidence type="ECO:0000313" key="2">
    <source>
        <dbReference type="Proteomes" id="UP000010319"/>
    </source>
</evidence>
<reference evidence="1" key="1">
    <citation type="submission" date="2008-12" db="EMBL/GenBank/DDBJ databases">
        <title>Annotation of the Yersinia bercovieri ATCC 43970 genome.</title>
        <authorList>
            <person name="Read T.D."/>
            <person name="Akmal A."/>
            <person name="Bishop-Lilly K."/>
            <person name="Chen P.E."/>
            <person name="Cook C."/>
            <person name="Kiley M.P."/>
            <person name="Lentz S."/>
            <person name="Mateczun A."/>
            <person name="Nagarajan N."/>
            <person name="Nolan N."/>
            <person name="Osborne B.I."/>
            <person name="Pop M."/>
            <person name="Sozhamannan S."/>
            <person name="Stewart A.C."/>
            <person name="Sulakvelidze A."/>
            <person name="Thomason B."/>
            <person name="Willner K."/>
            <person name="Zwick M.E."/>
        </authorList>
    </citation>
    <scope>NUCLEOTIDE SEQUENCE [LARGE SCALE GENOMIC DNA]</scope>
    <source>
        <strain evidence="1">ATCC 43970</strain>
    </source>
</reference>
<accession>A0ABM9XV27</accession>
<organism evidence="1 2">
    <name type="scientific">Yersinia bercovieri ATCC 43970</name>
    <dbReference type="NCBI Taxonomy" id="349968"/>
    <lineage>
        <taxon>Bacteria</taxon>
        <taxon>Pseudomonadati</taxon>
        <taxon>Pseudomonadota</taxon>
        <taxon>Gammaproteobacteria</taxon>
        <taxon>Enterobacterales</taxon>
        <taxon>Yersiniaceae</taxon>
        <taxon>Yersinia</taxon>
    </lineage>
</organism>